<dbReference type="PANTHER" id="PTHR34580:SF3">
    <property type="entry name" value="PROTEIN PAFB"/>
    <property type="match status" value="1"/>
</dbReference>
<evidence type="ECO:0000313" key="4">
    <source>
        <dbReference type="Proteomes" id="UP001596501"/>
    </source>
</evidence>
<reference evidence="4" key="1">
    <citation type="journal article" date="2019" name="Int. J. Syst. Evol. Microbiol.">
        <title>The Global Catalogue of Microorganisms (GCM) 10K type strain sequencing project: providing services to taxonomists for standard genome sequencing and annotation.</title>
        <authorList>
            <consortium name="The Broad Institute Genomics Platform"/>
            <consortium name="The Broad Institute Genome Sequencing Center for Infectious Disease"/>
            <person name="Wu L."/>
            <person name="Ma J."/>
        </authorList>
    </citation>
    <scope>NUCLEOTIDE SEQUENCE [LARGE SCALE GENOMIC DNA]</scope>
    <source>
        <strain evidence="4">CGMCC 1.12371</strain>
    </source>
</reference>
<organism evidence="3 4">
    <name type="scientific">Hydrogenophaga atypica</name>
    <dbReference type="NCBI Taxonomy" id="249409"/>
    <lineage>
        <taxon>Bacteria</taxon>
        <taxon>Pseudomonadati</taxon>
        <taxon>Pseudomonadota</taxon>
        <taxon>Betaproteobacteria</taxon>
        <taxon>Burkholderiales</taxon>
        <taxon>Comamonadaceae</taxon>
        <taxon>Hydrogenophaga</taxon>
    </lineage>
</organism>
<protein>
    <submittedName>
        <fullName evidence="3">Helix-turn-helix transcriptional regulator</fullName>
    </submittedName>
</protein>
<feature type="domain" description="WCX" evidence="2">
    <location>
        <begin position="152"/>
        <end position="228"/>
    </location>
</feature>
<evidence type="ECO:0000259" key="2">
    <source>
        <dbReference type="Pfam" id="PF25583"/>
    </source>
</evidence>
<dbReference type="Proteomes" id="UP001596501">
    <property type="component" value="Unassembled WGS sequence"/>
</dbReference>
<evidence type="ECO:0000313" key="3">
    <source>
        <dbReference type="EMBL" id="MFC7411853.1"/>
    </source>
</evidence>
<dbReference type="Pfam" id="PF25583">
    <property type="entry name" value="WCX"/>
    <property type="match status" value="1"/>
</dbReference>
<evidence type="ECO:0000259" key="1">
    <source>
        <dbReference type="Pfam" id="PF13280"/>
    </source>
</evidence>
<sequence length="243" mass="27833">MLREIDSGGLLTPHIQPLLERIRTLMGSGHGDAEQVAARVKLINANQHRTTDPVAFEVVGNSLMLRKRLRFSYEGRHRNEVTQRIVSPQRLSYYRENWYLDAWCHDKNALRKFALDAMNQPVMTEETAHELSLDLVNRTLAEGYGVYFGGQTQTARLRFNVTAARWVRHERWHPEQAMTELADGGIEMSFPYSDSTELVMDVLRHGDNVEILEPPALRQALIERVAAMQKLYFSSGLSTRLTP</sequence>
<dbReference type="InterPro" id="IPR051534">
    <property type="entry name" value="CBASS_pafABC_assoc_protein"/>
</dbReference>
<comment type="caution">
    <text evidence="3">The sequence shown here is derived from an EMBL/GenBank/DDBJ whole genome shotgun (WGS) entry which is preliminary data.</text>
</comment>
<dbReference type="InterPro" id="IPR026881">
    <property type="entry name" value="WYL_dom"/>
</dbReference>
<dbReference type="InterPro" id="IPR057727">
    <property type="entry name" value="WCX_dom"/>
</dbReference>
<keyword evidence="4" id="KW-1185">Reference proteome</keyword>
<dbReference type="Pfam" id="PF13280">
    <property type="entry name" value="WYL"/>
    <property type="match status" value="1"/>
</dbReference>
<name>A0ABW2QTH4_9BURK</name>
<dbReference type="EMBL" id="JBHTCA010000061">
    <property type="protein sequence ID" value="MFC7411853.1"/>
    <property type="molecule type" value="Genomic_DNA"/>
</dbReference>
<accession>A0ABW2QTH4</accession>
<dbReference type="PROSITE" id="PS52050">
    <property type="entry name" value="WYL"/>
    <property type="match status" value="1"/>
</dbReference>
<gene>
    <name evidence="3" type="ORF">ACFQPB_23665</name>
</gene>
<proteinExistence type="predicted"/>
<dbReference type="PANTHER" id="PTHR34580">
    <property type="match status" value="1"/>
</dbReference>
<feature type="domain" description="WYL" evidence="1">
    <location>
        <begin position="56"/>
        <end position="120"/>
    </location>
</feature>